<organism evidence="3 4">
    <name type="scientific">Komagataella pastoris</name>
    <name type="common">Yeast</name>
    <name type="synonym">Pichia pastoris</name>
    <dbReference type="NCBI Taxonomy" id="4922"/>
    <lineage>
        <taxon>Eukaryota</taxon>
        <taxon>Fungi</taxon>
        <taxon>Dikarya</taxon>
        <taxon>Ascomycota</taxon>
        <taxon>Saccharomycotina</taxon>
        <taxon>Pichiomycetes</taxon>
        <taxon>Pichiales</taxon>
        <taxon>Pichiaceae</taxon>
        <taxon>Komagataella</taxon>
    </lineage>
</organism>
<dbReference type="Proteomes" id="UP000094565">
    <property type="component" value="Chromosome 4"/>
</dbReference>
<reference evidence="3 4" key="1">
    <citation type="submission" date="2016-02" db="EMBL/GenBank/DDBJ databases">
        <title>Comparative genomic and transcriptomic foundation for Pichia pastoris.</title>
        <authorList>
            <person name="Love K.R."/>
            <person name="Shah K.A."/>
            <person name="Whittaker C.A."/>
            <person name="Wu J."/>
            <person name="Bartlett M.C."/>
            <person name="Ma D."/>
            <person name="Leeson R.L."/>
            <person name="Priest M."/>
            <person name="Young S.K."/>
            <person name="Love J.C."/>
        </authorList>
    </citation>
    <scope>NUCLEOTIDE SEQUENCE [LARGE SCALE GENOMIC DNA]</scope>
    <source>
        <strain evidence="3 4">ATCC 28485</strain>
    </source>
</reference>
<dbReference type="OrthoDB" id="10249433at2759"/>
<protein>
    <submittedName>
        <fullName evidence="3">BA75_04681T0</fullName>
    </submittedName>
</protein>
<keyword evidence="1" id="KW-0472">Membrane</keyword>
<dbReference type="InterPro" id="IPR022742">
    <property type="entry name" value="Hydrolase_4"/>
</dbReference>
<evidence type="ECO:0000259" key="2">
    <source>
        <dbReference type="Pfam" id="PF12146"/>
    </source>
</evidence>
<dbReference type="GO" id="GO:0016020">
    <property type="term" value="C:membrane"/>
    <property type="evidence" value="ECO:0007669"/>
    <property type="project" value="TreeGrafter"/>
</dbReference>
<keyword evidence="1" id="KW-1133">Transmembrane helix</keyword>
<evidence type="ECO:0000256" key="1">
    <source>
        <dbReference type="SAM" id="Phobius"/>
    </source>
</evidence>
<dbReference type="Pfam" id="PF12146">
    <property type="entry name" value="Hydrolase_4"/>
    <property type="match status" value="1"/>
</dbReference>
<evidence type="ECO:0000313" key="4">
    <source>
        <dbReference type="Proteomes" id="UP000094565"/>
    </source>
</evidence>
<evidence type="ECO:0000313" key="3">
    <source>
        <dbReference type="EMBL" id="ANZ77622.1"/>
    </source>
</evidence>
<dbReference type="EMBL" id="CP014587">
    <property type="protein sequence ID" value="ANZ77622.1"/>
    <property type="molecule type" value="Genomic_DNA"/>
</dbReference>
<proteinExistence type="predicted"/>
<sequence>MSGRETDKIVIQTTSYSSSVLLFKLQSWLPFLVKAAKMSTLVLGGFSTLLLLGIYHFQSHIIYPAGLNDGHGTVDTPDLYGMHDYEAIDLETLDGETLKAFVVRQNPKAPNYSNKTVLVLCPNAGNIGHYLSIVKLFYAQMNCNVFIYSYRGYGHSTGKASEKGLKIDADTVMKYISEDEQLCKSSMILYGRSLGGAVAIYIASNYPSLVHGIILENTFLSIRKVIPYILPLLKPVSFMCHQIWDSESAIVKIPSNIPMCFMSAKKDEIVPPAHITSLYELSKSEYKEWHEFPNSTHNDTVIQEEYWEKIADFIRDKVAPYGR</sequence>
<gene>
    <name evidence="3" type="primary">YNL320W</name>
    <name evidence="3" type="ORF">ATY40_BA7504681</name>
</gene>
<keyword evidence="1" id="KW-0812">Transmembrane</keyword>
<feature type="domain" description="Serine aminopeptidase S33" evidence="2">
    <location>
        <begin position="127"/>
        <end position="233"/>
    </location>
</feature>
<dbReference type="PANTHER" id="PTHR12277:SF81">
    <property type="entry name" value="PROTEIN ABHD13"/>
    <property type="match status" value="1"/>
</dbReference>
<accession>A0A1B2JI17</accession>
<dbReference type="PANTHER" id="PTHR12277">
    <property type="entry name" value="ALPHA/BETA HYDROLASE DOMAIN-CONTAINING PROTEIN"/>
    <property type="match status" value="1"/>
</dbReference>
<dbReference type="Gene3D" id="3.40.50.1820">
    <property type="entry name" value="alpha/beta hydrolase"/>
    <property type="match status" value="1"/>
</dbReference>
<dbReference type="InterPro" id="IPR029058">
    <property type="entry name" value="AB_hydrolase_fold"/>
</dbReference>
<name>A0A1B2JI17_PICPA</name>
<dbReference type="SUPFAM" id="SSF53474">
    <property type="entry name" value="alpha/beta-Hydrolases"/>
    <property type="match status" value="1"/>
</dbReference>
<dbReference type="GO" id="GO:0008474">
    <property type="term" value="F:palmitoyl-(protein) hydrolase activity"/>
    <property type="evidence" value="ECO:0007669"/>
    <property type="project" value="TreeGrafter"/>
</dbReference>
<keyword evidence="4" id="KW-1185">Reference proteome</keyword>
<feature type="transmembrane region" description="Helical" evidence="1">
    <location>
        <begin position="38"/>
        <end position="57"/>
    </location>
</feature>
<dbReference type="AlphaFoldDB" id="A0A1B2JI17"/>